<dbReference type="AlphaFoldDB" id="A0A5D0TMK7"/>
<dbReference type="EMBL" id="VSFF01000022">
    <property type="protein sequence ID" value="TYC07511.1"/>
    <property type="molecule type" value="Genomic_DNA"/>
</dbReference>
<reference evidence="2 3" key="1">
    <citation type="submission" date="2019-08" db="EMBL/GenBank/DDBJ databases">
        <title>Actinomadura sp. nov. CYP1-5 isolated from mountain soil.</title>
        <authorList>
            <person name="Songsumanus A."/>
            <person name="Kuncharoen N."/>
            <person name="Kudo T."/>
            <person name="Yuki M."/>
            <person name="Igarashi Y."/>
            <person name="Tanasupawat S."/>
        </authorList>
    </citation>
    <scope>NUCLEOTIDE SEQUENCE [LARGE SCALE GENOMIC DNA]</scope>
    <source>
        <strain evidence="2 3">GKU157</strain>
    </source>
</reference>
<protein>
    <submittedName>
        <fullName evidence="2">Uncharacterized protein</fullName>
    </submittedName>
</protein>
<dbReference type="RefSeq" id="WP_148356196.1">
    <property type="nucleotide sequence ID" value="NZ_JBHSBF010000032.1"/>
</dbReference>
<sequence length="435" mass="45064">MADPFRRPAAPPRRPAAGRVTAGWAPVLYGRTRSADTWWRVVPEGVDQHGWLDGAVQAAVADGTGLRDGARFLFAQNGVHRIVGVACRASELSDTMRSDGVREMYCFVGWLTETGPGGGAPGPEWARFEREYRAWAGAVYARWMEPVWTAPASTLRRPRRAAAEAAPWPEPVRRATGPVGGARFVPPEGWADLWDGAGAGTAPVTIVLGWPSADRARGDAVTHLGVLRVSADARHAPASAPPRQAVPPFAPARPGPPHMPPGPPHPAPHPSPGRSPTPGAPVAALALAAGGAVLLGTVALMALALSGGDEKPKTVPITKAATVQPGHGLTVGAGLPADLTGALRYEGGRLTAAPKTAAVPKTAAATLPNTTAPSERACDDRLRESGAALPAGKIGKVAGLGVCLRTGASGRLAFVRVDAERKKTLDVTVTIWKHG</sequence>
<proteinExistence type="predicted"/>
<name>A0A5D0TMK7_9ACTN</name>
<dbReference type="OrthoDB" id="3540938at2"/>
<feature type="compositionally biased region" description="Pro residues" evidence="1">
    <location>
        <begin position="244"/>
        <end position="279"/>
    </location>
</feature>
<organism evidence="2 3">
    <name type="scientific">Actinomadura syzygii</name>
    <dbReference type="NCBI Taxonomy" id="1427538"/>
    <lineage>
        <taxon>Bacteria</taxon>
        <taxon>Bacillati</taxon>
        <taxon>Actinomycetota</taxon>
        <taxon>Actinomycetes</taxon>
        <taxon>Streptosporangiales</taxon>
        <taxon>Thermomonosporaceae</taxon>
        <taxon>Actinomadura</taxon>
    </lineage>
</organism>
<dbReference type="Proteomes" id="UP000322634">
    <property type="component" value="Unassembled WGS sequence"/>
</dbReference>
<evidence type="ECO:0000313" key="2">
    <source>
        <dbReference type="EMBL" id="TYC07511.1"/>
    </source>
</evidence>
<comment type="caution">
    <text evidence="2">The sequence shown here is derived from an EMBL/GenBank/DDBJ whole genome shotgun (WGS) entry which is preliminary data.</text>
</comment>
<accession>A0A5D0TMK7</accession>
<feature type="region of interest" description="Disordered" evidence="1">
    <location>
        <begin position="235"/>
        <end position="279"/>
    </location>
</feature>
<evidence type="ECO:0000256" key="1">
    <source>
        <dbReference type="SAM" id="MobiDB-lite"/>
    </source>
</evidence>
<evidence type="ECO:0000313" key="3">
    <source>
        <dbReference type="Proteomes" id="UP000322634"/>
    </source>
</evidence>
<gene>
    <name evidence="2" type="ORF">FXF65_42685</name>
</gene>
<keyword evidence="3" id="KW-1185">Reference proteome</keyword>